<accession>A0A1E3Q7C9</accession>
<feature type="non-terminal residue" evidence="1">
    <location>
        <position position="63"/>
    </location>
</feature>
<evidence type="ECO:0000313" key="1">
    <source>
        <dbReference type="EMBL" id="ODQ73404.1"/>
    </source>
</evidence>
<sequence length="63" mass="7095">MEGSSLVPFGTSRVIGDIWHVMDRLPLMKSHGIRKVFARALRDAILAINRDDRAKVTAYLESI</sequence>
<dbReference type="OrthoDB" id="2267587at2759"/>
<dbReference type="Proteomes" id="UP000094385">
    <property type="component" value="Unassembled WGS sequence"/>
</dbReference>
<protein>
    <submittedName>
        <fullName evidence="1">Uncharacterized protein</fullName>
    </submittedName>
</protein>
<gene>
    <name evidence="1" type="ORF">LIPSTDRAFT_70358</name>
</gene>
<proteinExistence type="predicted"/>
<evidence type="ECO:0000313" key="2">
    <source>
        <dbReference type="Proteomes" id="UP000094385"/>
    </source>
</evidence>
<keyword evidence="2" id="KW-1185">Reference proteome</keyword>
<name>A0A1E3Q7C9_LIPST</name>
<dbReference type="AlphaFoldDB" id="A0A1E3Q7C9"/>
<reference evidence="1 2" key="1">
    <citation type="journal article" date="2016" name="Proc. Natl. Acad. Sci. U.S.A.">
        <title>Comparative genomics of biotechnologically important yeasts.</title>
        <authorList>
            <person name="Riley R."/>
            <person name="Haridas S."/>
            <person name="Wolfe K.H."/>
            <person name="Lopes M.R."/>
            <person name="Hittinger C.T."/>
            <person name="Goeker M."/>
            <person name="Salamov A.A."/>
            <person name="Wisecaver J.H."/>
            <person name="Long T.M."/>
            <person name="Calvey C.H."/>
            <person name="Aerts A.L."/>
            <person name="Barry K.W."/>
            <person name="Choi C."/>
            <person name="Clum A."/>
            <person name="Coughlan A.Y."/>
            <person name="Deshpande S."/>
            <person name="Douglass A.P."/>
            <person name="Hanson S.J."/>
            <person name="Klenk H.-P."/>
            <person name="LaButti K.M."/>
            <person name="Lapidus A."/>
            <person name="Lindquist E.A."/>
            <person name="Lipzen A.M."/>
            <person name="Meier-Kolthoff J.P."/>
            <person name="Ohm R.A."/>
            <person name="Otillar R.P."/>
            <person name="Pangilinan J.L."/>
            <person name="Peng Y."/>
            <person name="Rokas A."/>
            <person name="Rosa C.A."/>
            <person name="Scheuner C."/>
            <person name="Sibirny A.A."/>
            <person name="Slot J.C."/>
            <person name="Stielow J.B."/>
            <person name="Sun H."/>
            <person name="Kurtzman C.P."/>
            <person name="Blackwell M."/>
            <person name="Grigoriev I.V."/>
            <person name="Jeffries T.W."/>
        </authorList>
    </citation>
    <scope>NUCLEOTIDE SEQUENCE [LARGE SCALE GENOMIC DNA]</scope>
    <source>
        <strain evidence="1 2">NRRL Y-11557</strain>
    </source>
</reference>
<organism evidence="1 2">
    <name type="scientific">Lipomyces starkeyi NRRL Y-11557</name>
    <dbReference type="NCBI Taxonomy" id="675824"/>
    <lineage>
        <taxon>Eukaryota</taxon>
        <taxon>Fungi</taxon>
        <taxon>Dikarya</taxon>
        <taxon>Ascomycota</taxon>
        <taxon>Saccharomycotina</taxon>
        <taxon>Lipomycetes</taxon>
        <taxon>Lipomycetales</taxon>
        <taxon>Lipomycetaceae</taxon>
        <taxon>Lipomyces</taxon>
    </lineage>
</organism>
<dbReference type="EMBL" id="KV454293">
    <property type="protein sequence ID" value="ODQ73404.1"/>
    <property type="molecule type" value="Genomic_DNA"/>
</dbReference>